<proteinExistence type="predicted"/>
<sequence length="251" mass="28669">MKQLRDNELKTVEEEKEGLEEEKKELEEEIANLEEKNDELEDRVESKNLTIETLRKSLSQVESELKEERTYEEVLFTNSERLQGLGFYFGKDDAETRQSLSSESHSTIAKHVKNGLRQINVKFHFQSSYDNTINGLRIRSPKQGEDGSIWYLYITNSNGSSKFRAIAENIDPETGKVTSKTDEIYSSGENEQCVTTPFVGPAGYIRWNIQLFARLENAVSNLQSELKETKTFSTVSFSNSNSLKGLGFYFG</sequence>
<organism evidence="2 3">
    <name type="scientific">Oikopleura dioica</name>
    <name type="common">Tunicate</name>
    <dbReference type="NCBI Taxonomy" id="34765"/>
    <lineage>
        <taxon>Eukaryota</taxon>
        <taxon>Metazoa</taxon>
        <taxon>Chordata</taxon>
        <taxon>Tunicata</taxon>
        <taxon>Appendicularia</taxon>
        <taxon>Copelata</taxon>
        <taxon>Oikopleuridae</taxon>
        <taxon>Oikopleura</taxon>
    </lineage>
</organism>
<feature type="region of interest" description="Disordered" evidence="1">
    <location>
        <begin position="1"/>
        <end position="24"/>
    </location>
</feature>
<dbReference type="EMBL" id="OU015567">
    <property type="protein sequence ID" value="CAG5109403.1"/>
    <property type="molecule type" value="Genomic_DNA"/>
</dbReference>
<accession>A0ABN7SZZ5</accession>
<reference evidence="2 3" key="1">
    <citation type="submission" date="2021-04" db="EMBL/GenBank/DDBJ databases">
        <authorList>
            <person name="Bliznina A."/>
        </authorList>
    </citation>
    <scope>NUCLEOTIDE SEQUENCE [LARGE SCALE GENOMIC DNA]</scope>
</reference>
<protein>
    <submittedName>
        <fullName evidence="2">Oidioi.mRNA.OKI2018_I69.chr2.g3948.t1.cds</fullName>
    </submittedName>
</protein>
<feature type="compositionally biased region" description="Basic and acidic residues" evidence="1">
    <location>
        <begin position="1"/>
        <end position="13"/>
    </location>
</feature>
<evidence type="ECO:0000313" key="2">
    <source>
        <dbReference type="EMBL" id="CAG5109403.1"/>
    </source>
</evidence>
<gene>
    <name evidence="2" type="ORF">OKIOD_LOCUS12713</name>
</gene>
<keyword evidence="3" id="KW-1185">Reference proteome</keyword>
<evidence type="ECO:0000313" key="3">
    <source>
        <dbReference type="Proteomes" id="UP001158576"/>
    </source>
</evidence>
<dbReference type="Proteomes" id="UP001158576">
    <property type="component" value="Chromosome 2"/>
</dbReference>
<evidence type="ECO:0000256" key="1">
    <source>
        <dbReference type="SAM" id="MobiDB-lite"/>
    </source>
</evidence>
<name>A0ABN7SZZ5_OIKDI</name>